<gene>
    <name evidence="13" type="ORF">FEM48_Zijuj04G0070300</name>
</gene>
<dbReference type="PANTHER" id="PTHR31169">
    <property type="entry name" value="OS05G0300700 PROTEIN"/>
    <property type="match status" value="1"/>
</dbReference>
<keyword evidence="6" id="KW-0832">Ubl conjugation</keyword>
<evidence type="ECO:0000256" key="5">
    <source>
        <dbReference type="ARBA" id="ARBA00022553"/>
    </source>
</evidence>
<reference evidence="13" key="1">
    <citation type="journal article" date="2021" name="Front. Plant Sci.">
        <title>Chromosome-Scale Genome Assembly for Chinese Sour Jujube and Insights Into Its Genome Evolution and Domestication Signature.</title>
        <authorList>
            <person name="Shen L.-Y."/>
            <person name="Luo H."/>
            <person name="Wang X.-L."/>
            <person name="Wang X.-M."/>
            <person name="Qiu X.-J."/>
            <person name="Liu H."/>
            <person name="Zhou S.-S."/>
            <person name="Jia K.-H."/>
            <person name="Nie S."/>
            <person name="Bao Y.-T."/>
            <person name="Zhang R.-G."/>
            <person name="Yun Q.-Z."/>
            <person name="Chai Y.-H."/>
            <person name="Lu J.-Y."/>
            <person name="Li Y."/>
            <person name="Zhao S.-W."/>
            <person name="Mao J.-F."/>
            <person name="Jia S.-G."/>
            <person name="Mao Y.-M."/>
        </authorList>
    </citation>
    <scope>NUCLEOTIDE SEQUENCE</scope>
    <source>
        <strain evidence="13">AT0</strain>
        <tissue evidence="13">Leaf</tissue>
    </source>
</reference>
<evidence type="ECO:0000259" key="12">
    <source>
        <dbReference type="PROSITE" id="PS50827"/>
    </source>
</evidence>
<comment type="caution">
    <text evidence="13">The sequence shown here is derived from an EMBL/GenBank/DDBJ whole genome shotgun (WGS) entry which is preliminary data.</text>
</comment>
<feature type="region of interest" description="Disordered" evidence="10">
    <location>
        <begin position="224"/>
        <end position="351"/>
    </location>
</feature>
<keyword evidence="3" id="KW-0963">Cytoplasm</keyword>
<keyword evidence="11" id="KW-0812">Transmembrane</keyword>
<dbReference type="GO" id="GO:0006355">
    <property type="term" value="P:regulation of DNA-templated transcription"/>
    <property type="evidence" value="ECO:0007669"/>
    <property type="project" value="InterPro"/>
</dbReference>
<evidence type="ECO:0000256" key="4">
    <source>
        <dbReference type="ARBA" id="ARBA00022499"/>
    </source>
</evidence>
<evidence type="ECO:0000256" key="10">
    <source>
        <dbReference type="SAM" id="MobiDB-lite"/>
    </source>
</evidence>
<dbReference type="PANTHER" id="PTHR31169:SF8">
    <property type="entry name" value="ZINC-FINGER DOMAIN OF MONOAMINE-OXIDASE A REPRESSOR R1 PROTEIN"/>
    <property type="match status" value="1"/>
</dbReference>
<evidence type="ECO:0000256" key="7">
    <source>
        <dbReference type="ARBA" id="ARBA00023015"/>
    </source>
</evidence>
<feature type="transmembrane region" description="Helical" evidence="11">
    <location>
        <begin position="95"/>
        <end position="115"/>
    </location>
</feature>
<evidence type="ECO:0000256" key="8">
    <source>
        <dbReference type="ARBA" id="ARBA00023163"/>
    </source>
</evidence>
<feature type="compositionally biased region" description="Basic and acidic residues" evidence="10">
    <location>
        <begin position="277"/>
        <end position="291"/>
    </location>
</feature>
<dbReference type="InterPro" id="IPR018866">
    <property type="entry name" value="Znf-4CXXC_R1"/>
</dbReference>
<comment type="subcellular location">
    <subcellularLocation>
        <location evidence="2">Cytoplasm</location>
    </subcellularLocation>
    <subcellularLocation>
        <location evidence="1">Nucleus</location>
    </subcellularLocation>
</comment>
<name>A0A978VIG9_ZIZJJ</name>
<feature type="compositionally biased region" description="Polar residues" evidence="10">
    <location>
        <begin position="336"/>
        <end position="351"/>
    </location>
</feature>
<keyword evidence="4" id="KW-1017">Isopeptide bond</keyword>
<evidence type="ECO:0000256" key="9">
    <source>
        <dbReference type="ARBA" id="ARBA00023242"/>
    </source>
</evidence>
<accession>A0A978VIG9</accession>
<keyword evidence="7" id="KW-0805">Transcription regulation</keyword>
<dbReference type="GO" id="GO:0005634">
    <property type="term" value="C:nucleus"/>
    <property type="evidence" value="ECO:0007669"/>
    <property type="project" value="UniProtKB-SubCell"/>
</dbReference>
<dbReference type="SMART" id="SM00571">
    <property type="entry name" value="DDT"/>
    <property type="match status" value="1"/>
</dbReference>
<keyword evidence="5" id="KW-0597">Phosphoprotein</keyword>
<dbReference type="Proteomes" id="UP000813462">
    <property type="component" value="Unassembled WGS sequence"/>
</dbReference>
<keyword evidence="11" id="KW-0472">Membrane</keyword>
<feature type="compositionally biased region" description="Basic and acidic residues" evidence="10">
    <location>
        <begin position="16"/>
        <end position="30"/>
    </location>
</feature>
<evidence type="ECO:0000256" key="1">
    <source>
        <dbReference type="ARBA" id="ARBA00004123"/>
    </source>
</evidence>
<dbReference type="AlphaFoldDB" id="A0A978VIG9"/>
<organism evidence="13 14">
    <name type="scientific">Ziziphus jujuba var. spinosa</name>
    <dbReference type="NCBI Taxonomy" id="714518"/>
    <lineage>
        <taxon>Eukaryota</taxon>
        <taxon>Viridiplantae</taxon>
        <taxon>Streptophyta</taxon>
        <taxon>Embryophyta</taxon>
        <taxon>Tracheophyta</taxon>
        <taxon>Spermatophyta</taxon>
        <taxon>Magnoliopsida</taxon>
        <taxon>eudicotyledons</taxon>
        <taxon>Gunneridae</taxon>
        <taxon>Pentapetalae</taxon>
        <taxon>rosids</taxon>
        <taxon>fabids</taxon>
        <taxon>Rosales</taxon>
        <taxon>Rhamnaceae</taxon>
        <taxon>Paliureae</taxon>
        <taxon>Ziziphus</taxon>
    </lineage>
</organism>
<keyword evidence="11" id="KW-1133">Transmembrane helix</keyword>
<feature type="transmembrane region" description="Helical" evidence="11">
    <location>
        <begin position="64"/>
        <end position="88"/>
    </location>
</feature>
<feature type="domain" description="DDT" evidence="12">
    <location>
        <begin position="461"/>
        <end position="526"/>
    </location>
</feature>
<dbReference type="EMBL" id="JAEACU010000004">
    <property type="protein sequence ID" value="KAH7532888.1"/>
    <property type="molecule type" value="Genomic_DNA"/>
</dbReference>
<keyword evidence="8" id="KW-0804">Transcription</keyword>
<dbReference type="InterPro" id="IPR018501">
    <property type="entry name" value="DDT_dom"/>
</dbReference>
<feature type="compositionally biased region" description="Polar residues" evidence="10">
    <location>
        <begin position="404"/>
        <end position="414"/>
    </location>
</feature>
<feature type="region of interest" description="Disordered" evidence="10">
    <location>
        <begin position="1"/>
        <end position="42"/>
    </location>
</feature>
<feature type="compositionally biased region" description="Polar residues" evidence="10">
    <location>
        <begin position="1"/>
        <end position="12"/>
    </location>
</feature>
<evidence type="ECO:0000256" key="3">
    <source>
        <dbReference type="ARBA" id="ARBA00022490"/>
    </source>
</evidence>
<feature type="compositionally biased region" description="Basic and acidic residues" evidence="10">
    <location>
        <begin position="303"/>
        <end position="317"/>
    </location>
</feature>
<dbReference type="PROSITE" id="PS50827">
    <property type="entry name" value="DDT"/>
    <property type="match status" value="1"/>
</dbReference>
<evidence type="ECO:0000256" key="11">
    <source>
        <dbReference type="SAM" id="Phobius"/>
    </source>
</evidence>
<dbReference type="Pfam" id="PF10497">
    <property type="entry name" value="zf-4CXXC_R1"/>
    <property type="match status" value="1"/>
</dbReference>
<keyword evidence="9" id="KW-0539">Nucleus</keyword>
<sequence length="748" mass="83504">MAIASSPASQKMVSAKKMERSETNKRKQQDGDNANQPKRSKCPGVRVVGSRIYDSQNGKTCHQVIFLFFVFCFFLGFRIVPTCIFCLAGEKMWRNYLFIYFFRCLLLFSFFVFNVRITCTLQCRQKTRDFVASCKNLKKDRLCTINFCHKCLSNRYGENAEEMALLDDWNCPKCRGICNCSFCMKKRGHKPTGVLVHAAKATGFNSVSEMLLLKGPGNLNNLVVSPKKPDVSNKEPVVISPRKRGKENSFDGKIEANSTSPNSLPLSGHNKSKKVKRDGLKEVSGSNKDDGNFSINKSKKVKRDGLKDVSNGNKDDGNLSNNRSKKVKRDGLKEVNNGNKDGGTFSNQTTLGKPIVSEKTFKKEVETKRKDDCILSEKKSKKKRVLNDVSSGPAKPEEERKVNDGQQDPRVSNTLKEDNAKAKKKALKKCTLNLEDRKVDIDLPLPQGTILTTVVGIELPPEDVGHALQFLEFFATFGKVFDVKKGQAEAVLRELIRGRSGRGGQYSTIVRIHTQLLSLIQEDVREESVSSSGKNSWVPILEKCISESKCLPKELSSLCFGRDGKGYDGLSFSKKLRILNFLCDDALCTVKLRSWIDEQNATFVDRAKEAKEKVGAAKSKEKVIKQKLQDEVAKAIIENSGAPLSISEHEAVVSKIKIDAARAHAEILEAMGAVPKNMGSWDADGEVDKWFVYGSEQKESIEKYIRAKRSSQITSRTVPCRSMVQDAGRQGRDQKVWSAADSLKLLQM</sequence>
<feature type="region of interest" description="Disordered" evidence="10">
    <location>
        <begin position="382"/>
        <end position="420"/>
    </location>
</feature>
<dbReference type="GO" id="GO:0005737">
    <property type="term" value="C:cytoplasm"/>
    <property type="evidence" value="ECO:0007669"/>
    <property type="project" value="UniProtKB-SubCell"/>
</dbReference>
<feature type="compositionally biased region" description="Polar residues" evidence="10">
    <location>
        <begin position="256"/>
        <end position="265"/>
    </location>
</feature>
<proteinExistence type="predicted"/>
<evidence type="ECO:0000313" key="13">
    <source>
        <dbReference type="EMBL" id="KAH7532888.1"/>
    </source>
</evidence>
<protein>
    <recommendedName>
        <fullName evidence="12">DDT domain-containing protein</fullName>
    </recommendedName>
</protein>
<dbReference type="InterPro" id="IPR040221">
    <property type="entry name" value="CDCA7/CDA7L"/>
</dbReference>
<evidence type="ECO:0000256" key="6">
    <source>
        <dbReference type="ARBA" id="ARBA00022843"/>
    </source>
</evidence>
<evidence type="ECO:0000256" key="2">
    <source>
        <dbReference type="ARBA" id="ARBA00004496"/>
    </source>
</evidence>
<evidence type="ECO:0000313" key="14">
    <source>
        <dbReference type="Proteomes" id="UP000813462"/>
    </source>
</evidence>